<keyword evidence="2" id="KW-0812">Transmembrane</keyword>
<dbReference type="InterPro" id="IPR027463">
    <property type="entry name" value="AcrB_DN_DC_subdom"/>
</dbReference>
<proteinExistence type="predicted"/>
<accession>A0A837C231</accession>
<dbReference type="PANTHER" id="PTHR32063">
    <property type="match status" value="1"/>
</dbReference>
<dbReference type="AlphaFoldDB" id="A0A837C231"/>
<comment type="caution">
    <text evidence="3">The sequence shown here is derived from an EMBL/GenBank/DDBJ whole genome shotgun (WGS) entry which is preliminary data.</text>
</comment>
<feature type="transmembrane region" description="Helical" evidence="2">
    <location>
        <begin position="983"/>
        <end position="1007"/>
    </location>
</feature>
<dbReference type="Proteomes" id="UP000024900">
    <property type="component" value="Unassembled WGS sequence"/>
</dbReference>
<evidence type="ECO:0000256" key="1">
    <source>
        <dbReference type="SAM" id="MobiDB-lite"/>
    </source>
</evidence>
<feature type="transmembrane region" description="Helical" evidence="2">
    <location>
        <begin position="16"/>
        <end position="35"/>
    </location>
</feature>
<dbReference type="PRINTS" id="PR00702">
    <property type="entry name" value="ACRIFLAVINRP"/>
</dbReference>
<dbReference type="Gene3D" id="1.20.1640.10">
    <property type="entry name" value="Multidrug efflux transporter AcrB transmembrane domain"/>
    <property type="match status" value="2"/>
</dbReference>
<feature type="transmembrane region" description="Helical" evidence="2">
    <location>
        <begin position="390"/>
        <end position="413"/>
    </location>
</feature>
<dbReference type="Gene3D" id="3.30.70.1430">
    <property type="entry name" value="Multidrug efflux transporter AcrB pore domain"/>
    <property type="match status" value="2"/>
</dbReference>
<feature type="transmembrane region" description="Helical" evidence="2">
    <location>
        <begin position="907"/>
        <end position="931"/>
    </location>
</feature>
<dbReference type="SUPFAM" id="SSF82714">
    <property type="entry name" value="Multidrug efflux transporter AcrB TolC docking domain, DN and DC subdomains"/>
    <property type="match status" value="2"/>
</dbReference>
<evidence type="ECO:0000313" key="3">
    <source>
        <dbReference type="EMBL" id="KGJ63380.1"/>
    </source>
</evidence>
<dbReference type="Gene3D" id="3.30.70.1440">
    <property type="entry name" value="Multidrug efflux transporter AcrB pore domain"/>
    <property type="match status" value="1"/>
</dbReference>
<feature type="transmembrane region" description="Helical" evidence="2">
    <location>
        <begin position="465"/>
        <end position="492"/>
    </location>
</feature>
<dbReference type="SUPFAM" id="SSF82693">
    <property type="entry name" value="Multidrug efflux transporter AcrB pore domain, PN1, PN2, PC1 and PC2 subdomains"/>
    <property type="match status" value="2"/>
</dbReference>
<dbReference type="GO" id="GO:0005886">
    <property type="term" value="C:plasma membrane"/>
    <property type="evidence" value="ECO:0007669"/>
    <property type="project" value="TreeGrafter"/>
</dbReference>
<feature type="region of interest" description="Disordered" evidence="1">
    <location>
        <begin position="1019"/>
        <end position="1048"/>
    </location>
</feature>
<dbReference type="RefSeq" id="WP_039186964.1">
    <property type="nucleotide sequence ID" value="NZ_ADOU02000008.1"/>
</dbReference>
<feature type="transmembrane region" description="Helical" evidence="2">
    <location>
        <begin position="958"/>
        <end position="977"/>
    </location>
</feature>
<reference evidence="3 4" key="1">
    <citation type="journal article" date="2014" name="BMC Genomics">
        <title>Comparative genomics of Bradyrhizobium japonicum CPAC 15 and Bradyrhizobium diazoefficiens CPAC 7: elite model strains for understanding symbiotic performance with soybean.</title>
        <authorList>
            <person name="Siqueira A.F."/>
            <person name="Ormeno-Orrillo E."/>
            <person name="Souza R.C."/>
            <person name="Rodrigues E.P."/>
            <person name="Almeida L.G."/>
            <person name="Barcellos F.G."/>
            <person name="Batista J.S."/>
            <person name="Nakatami A.S."/>
            <person name="Martinez-Romero E."/>
            <person name="Vasconcelos A.T."/>
            <person name="Hungria M."/>
        </authorList>
    </citation>
    <scope>NUCLEOTIDE SEQUENCE [LARGE SCALE GENOMIC DNA]</scope>
    <source>
        <strain evidence="3 4">SEMIA 5080</strain>
    </source>
</reference>
<feature type="transmembrane region" description="Helical" evidence="2">
    <location>
        <begin position="882"/>
        <end position="901"/>
    </location>
</feature>
<dbReference type="InterPro" id="IPR001036">
    <property type="entry name" value="Acrflvin-R"/>
</dbReference>
<dbReference type="PANTHER" id="PTHR32063:SF64">
    <property type="entry name" value="ACRB_ACRD_ACRF FAMILY PROTEIN"/>
    <property type="match status" value="1"/>
</dbReference>
<gene>
    <name evidence="3" type="ORF">BJA5080_05175</name>
</gene>
<feature type="transmembrane region" description="Helical" evidence="2">
    <location>
        <begin position="434"/>
        <end position="453"/>
    </location>
</feature>
<name>A0A837C231_9BRAD</name>
<evidence type="ECO:0000313" key="4">
    <source>
        <dbReference type="Proteomes" id="UP000024900"/>
    </source>
</evidence>
<sequence length="1048" mass="113832">MKSFNLSDWALGHRSLVWYFMIAFMAAGLFAYLQLGRQEDPDFTIKTMVVQAQWPGASPEEMTRQITDRIEKKLEELESLDYTKSVTVAGQTTVFVYLRDSTKAADVKPTWIRVRNMIADIKGDFPQGVIGPGFNDRFGDVFGNIYAFTSDGLSQRQLRDHVEDIRAKVLTVPDVGKVDILGAQDEVIYLEFSTRKIAALGLDVHAIMSSLQGQNAVAPSGVFQEGPERISVRVNGQFTSEASLKAVNLRINDRFFPLTDVATITRGYADPARTLFRYNGEPAIALAIGMKSGANLLHFGEALQEEMSRITADLPVGVGVHLVADQPVVVEHAVSGFTEALFEAVIIVLGISFLSLGMRAGLVVAIAIPLVLAITFVVMAYAGISLQRISLGALIIALGLLVDDAMIAVEMMVARLEVGDPLEKAATHVYTSTAFPMLTGTLVTVAGFIPIGLNSSNAGEFTFTLFVVIAVSLIVSWIVAVLFTPLLGVTILPARMKGHHEQKGRVAQLFTRLLLVCMHRRWTTIGVTVAAFLLALFGMNFVQQQFFPSSDRAELVIDWNLPQNASIADTNSQMARFEREQLQGSNSVDHWSSYVGTGSPRFVLSFDVQTANTWFGQMVVVTRGGIKARDQVKAQFEDYLKKTFPGTDTYVKLLEVGPPVGRPVQFRLSGPDIAKVRDLAQKLAGIVRSSPDLGNVVFDWMEPARVVKVDVLQDKARQLGVTSEDIASTLNSVLEGTPITQVRDSIYLVSVTGRATAAERASIDTLRDLQLTALGGQAVPLGAVANLRYELEQPTIWRRARIPTITLKAGIVGNAQPKTVVDQLAPKVAEFTKTLPAGYSVHIGGSVEESAKSQAPIVAVVPLMLFVMATVLMIQLQSFHRLFLVFAVAPLAVIGVVMALLPSGAPLGFVAILGVLALIGILVRNSVILIVQIEDLKKEGRPAWDAVVEATEHRMRPILLTAAAASLALIPIAREIFWGPMAYAMMGGIIVGTLLTLLFLPALYVAWFRIHPDHNDNSSMHEPAAPAHDISPEPVPAATPVPVLEPQI</sequence>
<protein>
    <submittedName>
        <fullName evidence="3">Putative AcrB/AcrD/AcrF family protein</fullName>
    </submittedName>
</protein>
<dbReference type="GO" id="GO:0042910">
    <property type="term" value="F:xenobiotic transmembrane transporter activity"/>
    <property type="evidence" value="ECO:0007669"/>
    <property type="project" value="TreeGrafter"/>
</dbReference>
<dbReference type="Gene3D" id="3.30.70.1320">
    <property type="entry name" value="Multidrug efflux transporter AcrB pore domain like"/>
    <property type="match status" value="1"/>
</dbReference>
<dbReference type="SUPFAM" id="SSF82866">
    <property type="entry name" value="Multidrug efflux transporter AcrB transmembrane domain"/>
    <property type="match status" value="2"/>
</dbReference>
<dbReference type="Gene3D" id="3.30.2090.10">
    <property type="entry name" value="Multidrug efflux transporter AcrB TolC docking domain, DN and DC subdomains"/>
    <property type="match status" value="2"/>
</dbReference>
<keyword evidence="2" id="KW-0472">Membrane</keyword>
<keyword evidence="2" id="KW-1133">Transmembrane helix</keyword>
<organism evidence="3 4">
    <name type="scientific">Bradyrhizobium diazoefficiens SEMIA 5080</name>
    <dbReference type="NCBI Taxonomy" id="754504"/>
    <lineage>
        <taxon>Bacteria</taxon>
        <taxon>Pseudomonadati</taxon>
        <taxon>Pseudomonadota</taxon>
        <taxon>Alphaproteobacteria</taxon>
        <taxon>Hyphomicrobiales</taxon>
        <taxon>Nitrobacteraceae</taxon>
        <taxon>Bradyrhizobium</taxon>
    </lineage>
</organism>
<dbReference type="Pfam" id="PF00873">
    <property type="entry name" value="ACR_tran"/>
    <property type="match status" value="1"/>
</dbReference>
<dbReference type="EMBL" id="ADOU02000008">
    <property type="protein sequence ID" value="KGJ63380.1"/>
    <property type="molecule type" value="Genomic_DNA"/>
</dbReference>
<feature type="transmembrane region" description="Helical" evidence="2">
    <location>
        <begin position="522"/>
        <end position="542"/>
    </location>
</feature>
<evidence type="ECO:0000256" key="2">
    <source>
        <dbReference type="SAM" id="Phobius"/>
    </source>
</evidence>
<feature type="transmembrane region" description="Helical" evidence="2">
    <location>
        <begin position="855"/>
        <end position="875"/>
    </location>
</feature>
<feature type="transmembrane region" description="Helical" evidence="2">
    <location>
        <begin position="362"/>
        <end position="384"/>
    </location>
</feature>